<protein>
    <submittedName>
        <fullName evidence="1">Uncharacterized protein</fullName>
    </submittedName>
</protein>
<name>A0A0B7MJ15_9CAUD</name>
<accession>A0A0B7MJ15</accession>
<evidence type="ECO:0000313" key="2">
    <source>
        <dbReference type="Proteomes" id="UP000203896"/>
    </source>
</evidence>
<dbReference type="InterPro" id="IPR022558">
    <property type="entry name" value="DUF2654"/>
</dbReference>
<dbReference type="RefSeq" id="YP_009118724.1">
    <property type="nucleotide sequence ID" value="NC_025425.1"/>
</dbReference>
<sequence length="95" mass="11085">MTYDEQHDQIAVNEVDKVQAELEAKAAKKAEKILRKNSREIARLKRWAEQAIIDDNRDAYIYAIGKLRDIYKQPHTPELLSAMWISTRQTVLSML</sequence>
<gene>
    <name evidence="1" type="ORF">BN201_0041</name>
</gene>
<reference evidence="1 2" key="1">
    <citation type="submission" date="2012-08" db="EMBL/GenBank/DDBJ databases">
        <title>Selection and characterization of a candidate therapeutic bacteriophage that lyses the German Escherichia coli O104:H4 outbreak strain.</title>
        <authorList>
            <person name="Merabishvilli M."/>
            <person name="De Vos D."/>
            <person name="Verbeken G."/>
            <person name="Kropinski A."/>
            <person name="Vandenheuvel D."/>
            <person name="Lavigne R."/>
            <person name="Wattiau P."/>
            <person name="Mast J."/>
            <person name="Ragimbeau C."/>
            <person name="Mossong J."/>
            <person name="Scheres J."/>
            <person name="Chanishvili N."/>
            <person name="Vaneechoutte M."/>
            <person name="Pirnay J.P."/>
        </authorList>
    </citation>
    <scope>NUCLEOTIDE SEQUENCE [LARGE SCALE GENOMIC DNA]</scope>
</reference>
<dbReference type="EMBL" id="HE978309">
    <property type="protein sequence ID" value="CEO90644.1"/>
    <property type="molecule type" value="Genomic_DNA"/>
</dbReference>
<dbReference type="OrthoDB" id="26989at10239"/>
<dbReference type="Proteomes" id="UP000203896">
    <property type="component" value="Segment"/>
</dbReference>
<dbReference type="Pfam" id="PF10849">
    <property type="entry name" value="DUF2654"/>
    <property type="match status" value="1"/>
</dbReference>
<proteinExistence type="predicted"/>
<dbReference type="SMR" id="A0A0B7MJ15"/>
<evidence type="ECO:0000313" key="1">
    <source>
        <dbReference type="EMBL" id="CEO90644.1"/>
    </source>
</evidence>
<dbReference type="GeneID" id="23301089"/>
<keyword evidence="2" id="KW-1185">Reference proteome</keyword>
<dbReference type="KEGG" id="vg:23301089"/>
<organism evidence="1 2">
    <name type="scientific">Enterobacteria phage GEC-3S</name>
    <dbReference type="NCBI Taxonomy" id="1222338"/>
    <lineage>
        <taxon>Viruses</taxon>
        <taxon>Duplodnaviria</taxon>
        <taxon>Heunggongvirae</taxon>
        <taxon>Uroviricota</taxon>
        <taxon>Caudoviricetes</taxon>
        <taxon>Pantevenvirales</taxon>
        <taxon>Straboviridae</taxon>
        <taxon>Krischvirus</taxon>
        <taxon>Krischvirus gec3s</taxon>
    </lineage>
</organism>